<dbReference type="AlphaFoldDB" id="A0A6H0XRT0"/>
<dbReference type="InterPro" id="IPR013640">
    <property type="entry name" value="Vfa1"/>
</dbReference>
<dbReference type="Proteomes" id="UP000503462">
    <property type="component" value="Chromosome 2"/>
</dbReference>
<reference evidence="2 3" key="1">
    <citation type="journal article" date="2016" name="Sci. Rep.">
        <title>Peltaster fructicola genome reveals evolution from an invasive phytopathogen to an ectophytic parasite.</title>
        <authorList>
            <person name="Xu C."/>
            <person name="Chen H."/>
            <person name="Gleason M.L."/>
            <person name="Xu J.R."/>
            <person name="Liu H."/>
            <person name="Zhang R."/>
            <person name="Sun G."/>
        </authorList>
    </citation>
    <scope>NUCLEOTIDE SEQUENCE [LARGE SCALE GENOMIC DNA]</scope>
    <source>
        <strain evidence="2 3">LNHT1506</strain>
    </source>
</reference>
<accession>A0A6H0XRT0</accession>
<dbReference type="OrthoDB" id="2158714at2759"/>
<protein>
    <recommendedName>
        <fullName evidence="4">DUF1742-domain-containing protein</fullName>
    </recommendedName>
</protein>
<dbReference type="Pfam" id="PF08432">
    <property type="entry name" value="Vfa1"/>
    <property type="match status" value="1"/>
</dbReference>
<proteinExistence type="predicted"/>
<evidence type="ECO:0000313" key="2">
    <source>
        <dbReference type="EMBL" id="QIW97471.1"/>
    </source>
</evidence>
<organism evidence="2 3">
    <name type="scientific">Peltaster fructicola</name>
    <dbReference type="NCBI Taxonomy" id="286661"/>
    <lineage>
        <taxon>Eukaryota</taxon>
        <taxon>Fungi</taxon>
        <taxon>Dikarya</taxon>
        <taxon>Ascomycota</taxon>
        <taxon>Pezizomycotina</taxon>
        <taxon>Dothideomycetes</taxon>
        <taxon>Dothideomycetes incertae sedis</taxon>
        <taxon>Peltaster</taxon>
    </lineage>
</organism>
<dbReference type="GO" id="GO:0007034">
    <property type="term" value="P:vacuolar transport"/>
    <property type="evidence" value="ECO:0007669"/>
    <property type="project" value="TreeGrafter"/>
</dbReference>
<evidence type="ECO:0008006" key="4">
    <source>
        <dbReference type="Google" id="ProtNLM"/>
    </source>
</evidence>
<gene>
    <name evidence="2" type="ORF">AMS68_002989</name>
</gene>
<evidence type="ECO:0000256" key="1">
    <source>
        <dbReference type="SAM" id="MobiDB-lite"/>
    </source>
</evidence>
<feature type="region of interest" description="Disordered" evidence="1">
    <location>
        <begin position="166"/>
        <end position="185"/>
    </location>
</feature>
<dbReference type="EMBL" id="CP051140">
    <property type="protein sequence ID" value="QIW97471.1"/>
    <property type="molecule type" value="Genomic_DNA"/>
</dbReference>
<dbReference type="PANTHER" id="PTHR28218">
    <property type="entry name" value="VPS4-ASSOCIATED PROTEIN 1"/>
    <property type="match status" value="1"/>
</dbReference>
<dbReference type="GO" id="GO:0005768">
    <property type="term" value="C:endosome"/>
    <property type="evidence" value="ECO:0007669"/>
    <property type="project" value="TreeGrafter"/>
</dbReference>
<evidence type="ECO:0000313" key="3">
    <source>
        <dbReference type="Proteomes" id="UP000503462"/>
    </source>
</evidence>
<sequence length="185" mass="21749">MTTKNLYHRRLVDASNSKACWICYKPSATVLITPQSDDWFHICPSHLTDRNFATAKDAEDLAKKQREQELEAEIEKVKKEYAERQQKKLEKRKDKDAKKDKDKDKKADEKAQDEQDEKEQQEKLAELKDKSQVEKPTIEGPRIFELSKNFFNMRLQKKRDVEIARRDRARLMNPNTFPSAPTGKP</sequence>
<dbReference type="PANTHER" id="PTHR28218:SF1">
    <property type="entry name" value="VPS4-ASSOCIATED PROTEIN 1"/>
    <property type="match status" value="1"/>
</dbReference>
<keyword evidence="3" id="KW-1185">Reference proteome</keyword>
<feature type="compositionally biased region" description="Basic and acidic residues" evidence="1">
    <location>
        <begin position="83"/>
        <end position="137"/>
    </location>
</feature>
<name>A0A6H0XRT0_9PEZI</name>
<feature type="region of interest" description="Disordered" evidence="1">
    <location>
        <begin position="83"/>
        <end position="141"/>
    </location>
</feature>